<dbReference type="AlphaFoldDB" id="A0A0M9G4J4"/>
<dbReference type="OMA" id="YCPLCAE"/>
<keyword evidence="2" id="KW-1185">Reference proteome</keyword>
<dbReference type="RefSeq" id="XP_015660719.1">
    <property type="nucleotide sequence ID" value="XM_015800712.1"/>
</dbReference>
<dbReference type="GeneID" id="26903679"/>
<comment type="caution">
    <text evidence="1">The sequence shown here is derived from an EMBL/GenBank/DDBJ whole genome shotgun (WGS) entry which is preliminary data.</text>
</comment>
<evidence type="ECO:0000313" key="1">
    <source>
        <dbReference type="EMBL" id="KPA82280.1"/>
    </source>
</evidence>
<evidence type="ECO:0000313" key="2">
    <source>
        <dbReference type="Proteomes" id="UP000037923"/>
    </source>
</evidence>
<dbReference type="Proteomes" id="UP000037923">
    <property type="component" value="Unassembled WGS sequence"/>
</dbReference>
<reference evidence="1 2" key="1">
    <citation type="submission" date="2015-07" db="EMBL/GenBank/DDBJ databases">
        <title>High-quality genome of monoxenous trypanosomatid Leptomonas pyrrhocoris.</title>
        <authorList>
            <person name="Flegontov P."/>
            <person name="Butenko A."/>
            <person name="Firsov S."/>
            <person name="Vlcek C."/>
            <person name="Logacheva M.D."/>
            <person name="Field M."/>
            <person name="Filatov D."/>
            <person name="Flegontova O."/>
            <person name="Gerasimov E."/>
            <person name="Jackson A.P."/>
            <person name="Kelly S."/>
            <person name="Opperdoes F."/>
            <person name="O'Reilly A."/>
            <person name="Votypka J."/>
            <person name="Yurchenko V."/>
            <person name="Lukes J."/>
        </authorList>
    </citation>
    <scope>NUCLEOTIDE SEQUENCE [LARGE SCALE GENOMIC DNA]</scope>
    <source>
        <strain evidence="1">H10</strain>
    </source>
</reference>
<name>A0A0M9G4J4_LEPPY</name>
<organism evidence="1 2">
    <name type="scientific">Leptomonas pyrrhocoris</name>
    <name type="common">Firebug parasite</name>
    <dbReference type="NCBI Taxonomy" id="157538"/>
    <lineage>
        <taxon>Eukaryota</taxon>
        <taxon>Discoba</taxon>
        <taxon>Euglenozoa</taxon>
        <taxon>Kinetoplastea</taxon>
        <taxon>Metakinetoplastina</taxon>
        <taxon>Trypanosomatida</taxon>
        <taxon>Trypanosomatidae</taxon>
        <taxon>Leishmaniinae</taxon>
        <taxon>Leptomonas</taxon>
    </lineage>
</organism>
<dbReference type="OrthoDB" id="238765at2759"/>
<accession>A0A0M9G4J4</accession>
<sequence>MLRRSLTCYYSGLIGQATPVLLGNKGGTPKRKKNPMQLRRKTYGLHFKERYLKLEEWYYCPLCAEPKRQGEWCRREECRQIKP</sequence>
<proteinExistence type="predicted"/>
<dbReference type="EMBL" id="LGTL01000005">
    <property type="protein sequence ID" value="KPA82280.1"/>
    <property type="molecule type" value="Genomic_DNA"/>
</dbReference>
<dbReference type="VEuPathDB" id="TriTrypDB:LpyrH10_05_2480"/>
<protein>
    <submittedName>
        <fullName evidence="1">Uncharacterized protein</fullName>
    </submittedName>
</protein>
<gene>
    <name evidence="1" type="ORF">ABB37_03388</name>
</gene>